<comment type="similarity">
    <text evidence="1">Belongs to the 'phage' integrase family.</text>
</comment>
<proteinExistence type="inferred from homology"/>
<reference evidence="17" key="6">
    <citation type="submission" date="2023-03" db="EMBL/GenBank/DDBJ databases">
        <title>Parabacteroides distasonis, a bacteria resistant against UC.</title>
        <authorList>
            <person name="Dai W."/>
        </authorList>
    </citation>
    <scope>NUCLEOTIDE SEQUENCE</scope>
    <source>
        <strain evidence="17">F1-28</strain>
    </source>
</reference>
<evidence type="ECO:0000313" key="24">
    <source>
        <dbReference type="Proteomes" id="UP000471216"/>
    </source>
</evidence>
<dbReference type="PANTHER" id="PTHR30349:SF64">
    <property type="entry name" value="PROPHAGE INTEGRASE INTD-RELATED"/>
    <property type="match status" value="1"/>
</dbReference>
<evidence type="ECO:0000313" key="22">
    <source>
        <dbReference type="Proteomes" id="UP000441609"/>
    </source>
</evidence>
<dbReference type="OrthoDB" id="5326076at2"/>
<evidence type="ECO:0000256" key="5">
    <source>
        <dbReference type="PROSITE-ProRule" id="PRU01248"/>
    </source>
</evidence>
<dbReference type="GO" id="GO:0006310">
    <property type="term" value="P:DNA recombination"/>
    <property type="evidence" value="ECO:0007669"/>
    <property type="project" value="UniProtKB-KW"/>
</dbReference>
<dbReference type="Proteomes" id="UP000441358">
    <property type="component" value="Unassembled WGS sequence"/>
</dbReference>
<gene>
    <name evidence="16" type="ORF">DW782_16360</name>
    <name evidence="7" type="ORF">ERS852429_03461</name>
    <name evidence="8" type="ORF">ERS852560_02056</name>
    <name evidence="12" type="ORF">GKD54_02615</name>
    <name evidence="11" type="ORF">GKD58_02615</name>
    <name evidence="13" type="ORF">GKD66_08610</name>
    <name evidence="14" type="ORF">GKD70_00505</name>
    <name evidence="15" type="ORF">HHO38_16960</name>
    <name evidence="17" type="ORF">P2T59_17860</name>
    <name evidence="9" type="ORF">PN599_11490</name>
    <name evidence="10" type="ORF">PN612_11905</name>
</gene>
<organism evidence="7 19">
    <name type="scientific">Parabacteroides distasonis</name>
    <dbReference type="NCBI Taxonomy" id="823"/>
    <lineage>
        <taxon>Bacteria</taxon>
        <taxon>Pseudomonadati</taxon>
        <taxon>Bacteroidota</taxon>
        <taxon>Bacteroidia</taxon>
        <taxon>Bacteroidales</taxon>
        <taxon>Tannerellaceae</taxon>
        <taxon>Parabacteroides</taxon>
    </lineage>
</organism>
<reference evidence="21 22" key="3">
    <citation type="journal article" date="2019" name="Nat. Med.">
        <title>A library of human gut bacterial isolates paired with longitudinal multiomics data enables mechanistic microbiome research.</title>
        <authorList>
            <person name="Poyet M."/>
            <person name="Groussin M."/>
            <person name="Gibbons S.M."/>
            <person name="Avila-Pacheco J."/>
            <person name="Jiang X."/>
            <person name="Kearney S.M."/>
            <person name="Perrotta A.R."/>
            <person name="Berdy B."/>
            <person name="Zhao S."/>
            <person name="Lieberman T.D."/>
            <person name="Swanson P.K."/>
            <person name="Smith M."/>
            <person name="Roesemann S."/>
            <person name="Alexander J.E."/>
            <person name="Rich S.A."/>
            <person name="Livny J."/>
            <person name="Vlamakis H."/>
            <person name="Clish C."/>
            <person name="Bullock K."/>
            <person name="Deik A."/>
            <person name="Scott J."/>
            <person name="Pierce K.A."/>
            <person name="Xavier R.J."/>
            <person name="Alm E.J."/>
        </authorList>
    </citation>
    <scope>NUCLEOTIDE SEQUENCE [LARGE SCALE GENOMIC DNA]</scope>
    <source>
        <strain evidence="12 24">BIOML-A10</strain>
        <strain evidence="11 23">BIOML-A11</strain>
        <strain evidence="14 22">BIOML-A20</strain>
        <strain evidence="13 21">BIOML-A32</strain>
    </source>
</reference>
<dbReference type="Proteomes" id="UP000441609">
    <property type="component" value="Unassembled WGS sequence"/>
</dbReference>
<dbReference type="AlphaFoldDB" id="A0A173VS36"/>
<dbReference type="Pfam" id="PF00589">
    <property type="entry name" value="Phage_integrase"/>
    <property type="match status" value="1"/>
</dbReference>
<dbReference type="EMBL" id="JAQMPX010000087">
    <property type="protein sequence ID" value="MDB9139209.1"/>
    <property type="molecule type" value="Genomic_DNA"/>
</dbReference>
<dbReference type="EMBL" id="JAQMPJ010000009">
    <property type="protein sequence ID" value="MDB9005624.1"/>
    <property type="molecule type" value="Genomic_DNA"/>
</dbReference>
<dbReference type="Proteomes" id="UP001211522">
    <property type="component" value="Unassembled WGS sequence"/>
</dbReference>
<evidence type="ECO:0000313" key="21">
    <source>
        <dbReference type="Proteomes" id="UP000441358"/>
    </source>
</evidence>
<feature type="domain" description="Core-binding (CB)" evidence="6">
    <location>
        <begin position="14"/>
        <end position="97"/>
    </location>
</feature>
<evidence type="ECO:0000256" key="1">
    <source>
        <dbReference type="ARBA" id="ARBA00008857"/>
    </source>
</evidence>
<dbReference type="PROSITE" id="PS51900">
    <property type="entry name" value="CB"/>
    <property type="match status" value="1"/>
</dbReference>
<evidence type="ECO:0000313" key="16">
    <source>
        <dbReference type="EMBL" id="RHD72430.1"/>
    </source>
</evidence>
<evidence type="ECO:0000313" key="15">
    <source>
        <dbReference type="EMBL" id="QJE29883.1"/>
    </source>
</evidence>
<reference evidence="9" key="5">
    <citation type="submission" date="2023-01" db="EMBL/GenBank/DDBJ databases">
        <title>Human gut microbiome strain richness.</title>
        <authorList>
            <person name="Chen-Liaw A."/>
        </authorList>
    </citation>
    <scope>NUCLEOTIDE SEQUENCE</scope>
    <source>
        <strain evidence="10">D35st1_E5_D35t1_190705</strain>
        <strain evidence="9">RTP21484st1_E5_RTP21484_190118</strain>
    </source>
</reference>
<dbReference type="Proteomes" id="UP001210126">
    <property type="component" value="Unassembled WGS sequence"/>
</dbReference>
<dbReference type="Proteomes" id="UP000471216">
    <property type="component" value="Unassembled WGS sequence"/>
</dbReference>
<keyword evidence="2" id="KW-0229">DNA integration</keyword>
<reference evidence="15 25" key="4">
    <citation type="submission" date="2020-04" db="EMBL/GenBank/DDBJ databases">
        <title>Complete Genomes and Methylome analysis of CBBP consortium that reverse antibiotic-induced susceptibility to vancomycin-resistant Enterococcus faecium infection.</title>
        <authorList>
            <person name="Fomenkov A."/>
            <person name="Zhang Z."/>
            <person name="Pamer E."/>
            <person name="Roberts R.J."/>
        </authorList>
    </citation>
    <scope>NUCLEOTIDE SEQUENCE [LARGE SCALE GENOMIC DNA]</scope>
    <source>
        <strain evidence="25">CBBP</strain>
        <strain evidence="15">CBBP-1</strain>
    </source>
</reference>
<sequence>MSKRKNNRLGKAGITFYTYATERIREKRLAGKHNTADLYRTTRNWICAFLGRRNLLFPEITPGLISRFVAYLQSAGLRVNTVNTYLSNFRSIYNQACRDGLLPACVVSPFAYLNLKRERAGSRALGNESLREIVTLKSEEPDLACVIDYCTFAYLSCGMPFADMARLTTANLYGEEIVYRRKKTGTLIRVGITAGMRRLINKYADASSPYLFPILSPGREVGHEEYKAILRSYNNSLKKIGRALSRPIHLTSYVFRHTWATNALRKQVPLSIISQALGHTSEKTTRFYLASLEQSELNRANARVTEEVDLLLAAG</sequence>
<dbReference type="InterPro" id="IPR010998">
    <property type="entry name" value="Integrase_recombinase_N"/>
</dbReference>
<dbReference type="GO" id="GO:0003677">
    <property type="term" value="F:DNA binding"/>
    <property type="evidence" value="ECO:0007669"/>
    <property type="project" value="UniProtKB-UniRule"/>
</dbReference>
<dbReference type="Proteomes" id="UP000095591">
    <property type="component" value="Unassembled WGS sequence"/>
</dbReference>
<keyword evidence="4" id="KW-0233">DNA recombination</keyword>
<evidence type="ECO:0000313" key="19">
    <source>
        <dbReference type="Proteomes" id="UP000095591"/>
    </source>
</evidence>
<evidence type="ECO:0000313" key="7">
    <source>
        <dbReference type="EMBL" id="CUN29844.1"/>
    </source>
</evidence>
<dbReference type="GeneID" id="93523184"/>
<dbReference type="InterPro" id="IPR013762">
    <property type="entry name" value="Integrase-like_cat_sf"/>
</dbReference>
<protein>
    <submittedName>
        <fullName evidence="9 16">Integrase</fullName>
    </submittedName>
    <submittedName>
        <fullName evidence="7">Site-specific tyrosine recombinase XerD</fullName>
    </submittedName>
    <submittedName>
        <fullName evidence="11">Tyrosine-type recombinase/integrase</fullName>
    </submittedName>
</protein>
<dbReference type="InterPro" id="IPR011010">
    <property type="entry name" value="DNA_brk_join_enz"/>
</dbReference>
<evidence type="ECO:0000256" key="3">
    <source>
        <dbReference type="ARBA" id="ARBA00023125"/>
    </source>
</evidence>
<dbReference type="SUPFAM" id="SSF56349">
    <property type="entry name" value="DNA breaking-rejoining enzymes"/>
    <property type="match status" value="1"/>
</dbReference>
<dbReference type="RefSeq" id="WP_005860121.1">
    <property type="nucleotide sequence ID" value="NZ_BAABYH010000001.1"/>
</dbReference>
<evidence type="ECO:0000256" key="2">
    <source>
        <dbReference type="ARBA" id="ARBA00022908"/>
    </source>
</evidence>
<dbReference type="Proteomes" id="UP001221009">
    <property type="component" value="Chromosome"/>
</dbReference>
<dbReference type="InterPro" id="IPR050090">
    <property type="entry name" value="Tyrosine_recombinase_XerCD"/>
</dbReference>
<dbReference type="EMBL" id="WKMW01000002">
    <property type="protein sequence ID" value="MRY83173.1"/>
    <property type="molecule type" value="Genomic_DNA"/>
</dbReference>
<dbReference type="EMBL" id="WKMX01000002">
    <property type="protein sequence ID" value="MRZ05127.1"/>
    <property type="molecule type" value="Genomic_DNA"/>
</dbReference>
<dbReference type="Proteomes" id="UP000501982">
    <property type="component" value="Chromosome"/>
</dbReference>
<evidence type="ECO:0000313" key="25">
    <source>
        <dbReference type="Proteomes" id="UP000501982"/>
    </source>
</evidence>
<evidence type="ECO:0000313" key="10">
    <source>
        <dbReference type="EMBL" id="MDB9139209.1"/>
    </source>
</evidence>
<dbReference type="InterPro" id="IPR044068">
    <property type="entry name" value="CB"/>
</dbReference>
<evidence type="ECO:0000313" key="23">
    <source>
        <dbReference type="Proteomes" id="UP000450599"/>
    </source>
</evidence>
<evidence type="ECO:0000313" key="17">
    <source>
        <dbReference type="EMBL" id="WET63549.1"/>
    </source>
</evidence>
<dbReference type="EMBL" id="CP051672">
    <property type="protein sequence ID" value="QJE29883.1"/>
    <property type="molecule type" value="Genomic_DNA"/>
</dbReference>
<reference evidence="18 19" key="1">
    <citation type="submission" date="2015-09" db="EMBL/GenBank/DDBJ databases">
        <authorList>
            <consortium name="Pathogen Informatics"/>
        </authorList>
    </citation>
    <scope>NUCLEOTIDE SEQUENCE [LARGE SCALE GENOMIC DNA]</scope>
    <source>
        <strain evidence="7 19">2789STDY5608872</strain>
        <strain evidence="8 18">2789STDY5834948</strain>
    </source>
</reference>
<dbReference type="PANTHER" id="PTHR30349">
    <property type="entry name" value="PHAGE INTEGRASE-RELATED"/>
    <property type="match status" value="1"/>
</dbReference>
<dbReference type="EMBL" id="CYXP01000009">
    <property type="protein sequence ID" value="CUN29844.1"/>
    <property type="molecule type" value="Genomic_DNA"/>
</dbReference>
<evidence type="ECO:0000259" key="6">
    <source>
        <dbReference type="PROSITE" id="PS51900"/>
    </source>
</evidence>
<evidence type="ECO:0000256" key="4">
    <source>
        <dbReference type="ARBA" id="ARBA00023172"/>
    </source>
</evidence>
<dbReference type="EMBL" id="CP120353">
    <property type="protein sequence ID" value="WET63549.1"/>
    <property type="molecule type" value="Genomic_DNA"/>
</dbReference>
<dbReference type="EMBL" id="QSJN01000011">
    <property type="protein sequence ID" value="RHD72430.1"/>
    <property type="molecule type" value="Genomic_DNA"/>
</dbReference>
<dbReference type="Proteomes" id="UP000095332">
    <property type="component" value="Unassembled WGS sequence"/>
</dbReference>
<name>A0A173VS36_PARDI</name>
<evidence type="ECO:0000313" key="18">
    <source>
        <dbReference type="Proteomes" id="UP000095332"/>
    </source>
</evidence>
<dbReference type="EMBL" id="CZBM01000007">
    <property type="protein sequence ID" value="CUQ29388.1"/>
    <property type="molecule type" value="Genomic_DNA"/>
</dbReference>
<dbReference type="GO" id="GO:0015074">
    <property type="term" value="P:DNA integration"/>
    <property type="evidence" value="ECO:0007669"/>
    <property type="project" value="UniProtKB-KW"/>
</dbReference>
<evidence type="ECO:0000313" key="20">
    <source>
        <dbReference type="Proteomes" id="UP000284660"/>
    </source>
</evidence>
<dbReference type="OMA" id="CKLAYRE"/>
<evidence type="ECO:0000313" key="12">
    <source>
        <dbReference type="EMBL" id="MRZ05127.1"/>
    </source>
</evidence>
<evidence type="ECO:0000313" key="11">
    <source>
        <dbReference type="EMBL" id="MRY83173.1"/>
    </source>
</evidence>
<dbReference type="Proteomes" id="UP000284660">
    <property type="component" value="Unassembled WGS sequence"/>
</dbReference>
<dbReference type="InterPro" id="IPR025269">
    <property type="entry name" value="SAM-like_dom"/>
</dbReference>
<dbReference type="CDD" id="cd01185">
    <property type="entry name" value="INTN1_C_like"/>
    <property type="match status" value="1"/>
</dbReference>
<evidence type="ECO:0000313" key="14">
    <source>
        <dbReference type="EMBL" id="MSB71787.1"/>
    </source>
</evidence>
<evidence type="ECO:0000313" key="9">
    <source>
        <dbReference type="EMBL" id="MDB9005624.1"/>
    </source>
</evidence>
<dbReference type="Pfam" id="PF13102">
    <property type="entry name" value="Phage_int_SAM_5"/>
    <property type="match status" value="1"/>
</dbReference>
<keyword evidence="3 5" id="KW-0238">DNA-binding</keyword>
<dbReference type="Gene3D" id="1.10.150.130">
    <property type="match status" value="1"/>
</dbReference>
<dbReference type="EMBL" id="WKMO01000001">
    <property type="protein sequence ID" value="MSB71787.1"/>
    <property type="molecule type" value="Genomic_DNA"/>
</dbReference>
<dbReference type="InterPro" id="IPR002104">
    <property type="entry name" value="Integrase_catalytic"/>
</dbReference>
<dbReference type="Proteomes" id="UP000450599">
    <property type="component" value="Unassembled WGS sequence"/>
</dbReference>
<reference evidence="16 20" key="2">
    <citation type="submission" date="2018-08" db="EMBL/GenBank/DDBJ databases">
        <title>A genome reference for cultivated species of the human gut microbiota.</title>
        <authorList>
            <person name="Zou Y."/>
            <person name="Xue W."/>
            <person name="Luo G."/>
        </authorList>
    </citation>
    <scope>NUCLEOTIDE SEQUENCE [LARGE SCALE GENOMIC DNA]</scope>
    <source>
        <strain evidence="16 20">AM30-4</strain>
    </source>
</reference>
<evidence type="ECO:0000313" key="13">
    <source>
        <dbReference type="EMBL" id="MRZ50283.1"/>
    </source>
</evidence>
<accession>A0A173VS36</accession>
<dbReference type="EMBL" id="WKMC01000004">
    <property type="protein sequence ID" value="MRZ50283.1"/>
    <property type="molecule type" value="Genomic_DNA"/>
</dbReference>
<dbReference type="Gene3D" id="1.10.443.10">
    <property type="entry name" value="Intergrase catalytic core"/>
    <property type="match status" value="1"/>
</dbReference>
<evidence type="ECO:0000313" key="8">
    <source>
        <dbReference type="EMBL" id="CUQ29388.1"/>
    </source>
</evidence>